<reference evidence="2" key="2">
    <citation type="submission" date="2021-01" db="UniProtKB">
        <authorList>
            <consortium name="EnsemblMetazoa"/>
        </authorList>
    </citation>
    <scope>IDENTIFICATION</scope>
</reference>
<dbReference type="Gene3D" id="2.170.270.10">
    <property type="entry name" value="SET domain"/>
    <property type="match status" value="1"/>
</dbReference>
<sequence>MIPPDLAESVQLLSHIIQKQRRSPPCTQDDEDCFPTTVDQLESHHEKLSGQIRRDAFEIWLSLLKDCEDGILPELSSWLKMFGATICNSISICDNDLIDIAVGIYLRASMLNHSCDPNCAWVCDGRKLQIMTVKDVKEGDECTISYVDAMKPAKVRQADLKESYHFTCKCVKCIEEINALGPDDGLGEELRGLKKSLERIKDAEKAQDILLLQLCAPYLKPMDYSSNIPANHHLLYQVRNAAFLACIDSQAWQKAVETGQLNIEPNRYLYKGPYSASLGIYLLRMTRILLELGRLEDAKKYLTETKSVLEVTHGPKHSLMLEVQELFLFLEILRHKDRATERKIEMKQQET</sequence>
<name>A0A7M7PP98_STRPU</name>
<accession>A0A7M7PP98</accession>
<proteinExistence type="predicted"/>
<dbReference type="Proteomes" id="UP000007110">
    <property type="component" value="Unassembled WGS sequence"/>
</dbReference>
<dbReference type="KEGG" id="spu:583267"/>
<keyword evidence="3" id="KW-1185">Reference proteome</keyword>
<dbReference type="GO" id="GO:0005634">
    <property type="term" value="C:nucleus"/>
    <property type="evidence" value="ECO:0000318"/>
    <property type="project" value="GO_Central"/>
</dbReference>
<dbReference type="InterPro" id="IPR050869">
    <property type="entry name" value="H3K4_H4K5_MeTrfase"/>
</dbReference>
<organism evidence="2 3">
    <name type="scientific">Strongylocentrotus purpuratus</name>
    <name type="common">Purple sea urchin</name>
    <dbReference type="NCBI Taxonomy" id="7668"/>
    <lineage>
        <taxon>Eukaryota</taxon>
        <taxon>Metazoa</taxon>
        <taxon>Echinodermata</taxon>
        <taxon>Eleutherozoa</taxon>
        <taxon>Echinozoa</taxon>
        <taxon>Echinoidea</taxon>
        <taxon>Euechinoidea</taxon>
        <taxon>Echinacea</taxon>
        <taxon>Camarodonta</taxon>
        <taxon>Echinidea</taxon>
        <taxon>Strongylocentrotidae</taxon>
        <taxon>Strongylocentrotus</taxon>
    </lineage>
</organism>
<dbReference type="SUPFAM" id="SSF82199">
    <property type="entry name" value="SET domain"/>
    <property type="match status" value="1"/>
</dbReference>
<feature type="domain" description="SET" evidence="1">
    <location>
        <begin position="34"/>
        <end position="147"/>
    </location>
</feature>
<dbReference type="OrthoDB" id="265717at2759"/>
<dbReference type="InParanoid" id="A0A7M7PP98"/>
<evidence type="ECO:0000313" key="2">
    <source>
        <dbReference type="EnsemblMetazoa" id="XP_030853050"/>
    </source>
</evidence>
<dbReference type="Pfam" id="PF00856">
    <property type="entry name" value="SET"/>
    <property type="match status" value="1"/>
</dbReference>
<evidence type="ECO:0000259" key="1">
    <source>
        <dbReference type="PROSITE" id="PS50280"/>
    </source>
</evidence>
<dbReference type="Gene3D" id="1.25.40.10">
    <property type="entry name" value="Tetratricopeptide repeat domain"/>
    <property type="match status" value="1"/>
</dbReference>
<dbReference type="InterPro" id="IPR011990">
    <property type="entry name" value="TPR-like_helical_dom_sf"/>
</dbReference>
<reference evidence="3" key="1">
    <citation type="submission" date="2015-02" db="EMBL/GenBank/DDBJ databases">
        <title>Genome sequencing for Strongylocentrotus purpuratus.</title>
        <authorList>
            <person name="Murali S."/>
            <person name="Liu Y."/>
            <person name="Vee V."/>
            <person name="English A."/>
            <person name="Wang M."/>
            <person name="Skinner E."/>
            <person name="Han Y."/>
            <person name="Muzny D.M."/>
            <person name="Worley K.C."/>
            <person name="Gibbs R.A."/>
        </authorList>
    </citation>
    <scope>NUCLEOTIDE SEQUENCE</scope>
</reference>
<dbReference type="OMA" id="KEMIAAC"/>
<dbReference type="PANTHER" id="PTHR12197">
    <property type="entry name" value="HISTONE-LYSINE N-METHYLTRANSFERASE SMYD"/>
    <property type="match status" value="1"/>
</dbReference>
<dbReference type="InterPro" id="IPR046341">
    <property type="entry name" value="SET_dom_sf"/>
</dbReference>
<dbReference type="GeneID" id="583267"/>
<dbReference type="PANTHER" id="PTHR12197:SF251">
    <property type="entry name" value="EG:BACR7C10.4 PROTEIN"/>
    <property type="match status" value="1"/>
</dbReference>
<dbReference type="AlphaFoldDB" id="A0A7M7PP98"/>
<protein>
    <recommendedName>
        <fullName evidence="1">SET domain-containing protein</fullName>
    </recommendedName>
</protein>
<dbReference type="PROSITE" id="PS50280">
    <property type="entry name" value="SET"/>
    <property type="match status" value="1"/>
</dbReference>
<dbReference type="EnsemblMetazoa" id="XM_030997190">
    <property type="protein sequence ID" value="XP_030853050"/>
    <property type="gene ID" value="LOC583267"/>
</dbReference>
<dbReference type="InterPro" id="IPR001214">
    <property type="entry name" value="SET_dom"/>
</dbReference>
<evidence type="ECO:0000313" key="3">
    <source>
        <dbReference type="Proteomes" id="UP000007110"/>
    </source>
</evidence>
<dbReference type="RefSeq" id="XP_030853050.1">
    <property type="nucleotide sequence ID" value="XM_030997190.1"/>
</dbReference>